<keyword evidence="1" id="KW-0805">Transcription regulation</keyword>
<dbReference type="Gene3D" id="1.10.10.10">
    <property type="entry name" value="Winged helix-like DNA-binding domain superfamily/Winged helix DNA-binding domain"/>
    <property type="match status" value="1"/>
</dbReference>
<evidence type="ECO:0000259" key="4">
    <source>
        <dbReference type="PROSITE" id="PS50949"/>
    </source>
</evidence>
<dbReference type="SMART" id="SM00345">
    <property type="entry name" value="HTH_GNTR"/>
    <property type="match status" value="1"/>
</dbReference>
<organism evidence="5 6">
    <name type="scientific">Pseudoduganella lutea</name>
    <dbReference type="NCBI Taxonomy" id="321985"/>
    <lineage>
        <taxon>Bacteria</taxon>
        <taxon>Pseudomonadati</taxon>
        <taxon>Pseudomonadota</taxon>
        <taxon>Betaproteobacteria</taxon>
        <taxon>Burkholderiales</taxon>
        <taxon>Oxalobacteraceae</taxon>
        <taxon>Telluria group</taxon>
        <taxon>Pseudoduganella</taxon>
    </lineage>
</organism>
<reference evidence="5 6" key="1">
    <citation type="submission" date="2019-02" db="EMBL/GenBank/DDBJ databases">
        <title>Draft Genome Sequences of Six Type Strains of the Genus Massilia.</title>
        <authorList>
            <person name="Miess H."/>
            <person name="Frediansyhah A."/>
            <person name="Gross H."/>
        </authorList>
    </citation>
    <scope>NUCLEOTIDE SEQUENCE [LARGE SCALE GENOMIC DNA]</scope>
    <source>
        <strain evidence="5 6">DSM 17473</strain>
    </source>
</reference>
<dbReference type="EMBL" id="CP035913">
    <property type="protein sequence ID" value="QBE66302.1"/>
    <property type="molecule type" value="Genomic_DNA"/>
</dbReference>
<dbReference type="GO" id="GO:0003700">
    <property type="term" value="F:DNA-binding transcription factor activity"/>
    <property type="evidence" value="ECO:0007669"/>
    <property type="project" value="InterPro"/>
</dbReference>
<evidence type="ECO:0000256" key="2">
    <source>
        <dbReference type="ARBA" id="ARBA00023125"/>
    </source>
</evidence>
<dbReference type="Proteomes" id="UP000290637">
    <property type="component" value="Chromosome"/>
</dbReference>
<dbReference type="AlphaFoldDB" id="A0A4P6L615"/>
<dbReference type="PANTHER" id="PTHR38445:SF7">
    <property type="entry name" value="GNTR-FAMILY TRANSCRIPTIONAL REGULATOR"/>
    <property type="match status" value="1"/>
</dbReference>
<dbReference type="CDD" id="cd07377">
    <property type="entry name" value="WHTH_GntR"/>
    <property type="match status" value="1"/>
</dbReference>
<dbReference type="GO" id="GO:0003677">
    <property type="term" value="F:DNA binding"/>
    <property type="evidence" value="ECO:0007669"/>
    <property type="project" value="UniProtKB-KW"/>
</dbReference>
<accession>A0A4P6L615</accession>
<evidence type="ECO:0000313" key="6">
    <source>
        <dbReference type="Proteomes" id="UP000290637"/>
    </source>
</evidence>
<evidence type="ECO:0000313" key="5">
    <source>
        <dbReference type="EMBL" id="QBE66302.1"/>
    </source>
</evidence>
<dbReference type="PROSITE" id="PS50949">
    <property type="entry name" value="HTH_GNTR"/>
    <property type="match status" value="1"/>
</dbReference>
<sequence>MDPDHQLFSIATDSSLPIYRQLMEQVRRLIAAGVLAPDDILPSVRQVARTLAVDPMTVSKAYRLLEMEGVLERVRGQGMRVALRHIDRHAQREALLLPSLKQAAREARQLELDDHTSLELFRKALNEEE</sequence>
<dbReference type="PANTHER" id="PTHR38445">
    <property type="entry name" value="HTH-TYPE TRANSCRIPTIONAL REPRESSOR YTRA"/>
    <property type="match status" value="1"/>
</dbReference>
<evidence type="ECO:0000256" key="1">
    <source>
        <dbReference type="ARBA" id="ARBA00023015"/>
    </source>
</evidence>
<gene>
    <name evidence="5" type="ORF">EWM63_27730</name>
</gene>
<keyword evidence="3" id="KW-0804">Transcription</keyword>
<dbReference type="OrthoDB" id="5296437at2"/>
<dbReference type="SUPFAM" id="SSF46785">
    <property type="entry name" value="Winged helix' DNA-binding domain"/>
    <property type="match status" value="1"/>
</dbReference>
<evidence type="ECO:0000256" key="3">
    <source>
        <dbReference type="ARBA" id="ARBA00023163"/>
    </source>
</evidence>
<feature type="domain" description="HTH gntR-type" evidence="4">
    <location>
        <begin position="16"/>
        <end position="84"/>
    </location>
</feature>
<name>A0A4P6L615_9BURK</name>
<keyword evidence="6" id="KW-1185">Reference proteome</keyword>
<dbReference type="KEGG" id="plue:EWM63_27730"/>
<dbReference type="InterPro" id="IPR000524">
    <property type="entry name" value="Tscrpt_reg_HTH_GntR"/>
</dbReference>
<dbReference type="InterPro" id="IPR036390">
    <property type="entry name" value="WH_DNA-bd_sf"/>
</dbReference>
<keyword evidence="2" id="KW-0238">DNA-binding</keyword>
<dbReference type="RefSeq" id="WP_130189410.1">
    <property type="nucleotide sequence ID" value="NZ_CP035913.1"/>
</dbReference>
<protein>
    <submittedName>
        <fullName evidence="5">GntR family transcriptional regulator</fullName>
    </submittedName>
</protein>
<dbReference type="Pfam" id="PF00392">
    <property type="entry name" value="GntR"/>
    <property type="match status" value="1"/>
</dbReference>
<proteinExistence type="predicted"/>
<dbReference type="InterPro" id="IPR036388">
    <property type="entry name" value="WH-like_DNA-bd_sf"/>
</dbReference>